<dbReference type="AlphaFoldDB" id="A0AAJ0ATC9"/>
<proteinExistence type="predicted"/>
<keyword evidence="1" id="KW-0732">Signal</keyword>
<protein>
    <recommendedName>
        <fullName evidence="4">Secreted protein</fullName>
    </recommendedName>
</protein>
<evidence type="ECO:0000313" key="3">
    <source>
        <dbReference type="Proteomes" id="UP001224890"/>
    </source>
</evidence>
<accession>A0AAJ0ATC9</accession>
<evidence type="ECO:0008006" key="4">
    <source>
        <dbReference type="Google" id="ProtNLM"/>
    </source>
</evidence>
<feature type="signal peptide" evidence="1">
    <location>
        <begin position="1"/>
        <end position="21"/>
    </location>
</feature>
<name>A0AAJ0ATC9_9PEZI</name>
<evidence type="ECO:0000313" key="2">
    <source>
        <dbReference type="EMBL" id="KAK1688475.1"/>
    </source>
</evidence>
<reference evidence="2" key="1">
    <citation type="submission" date="2021-06" db="EMBL/GenBank/DDBJ databases">
        <title>Comparative genomics, transcriptomics and evolutionary studies reveal genomic signatures of adaptation to plant cell wall in hemibiotrophic fungi.</title>
        <authorList>
            <consortium name="DOE Joint Genome Institute"/>
            <person name="Baroncelli R."/>
            <person name="Diaz J.F."/>
            <person name="Benocci T."/>
            <person name="Peng M."/>
            <person name="Battaglia E."/>
            <person name="Haridas S."/>
            <person name="Andreopoulos W."/>
            <person name="Labutti K."/>
            <person name="Pangilinan J."/>
            <person name="Floch G.L."/>
            <person name="Makela M.R."/>
            <person name="Henrissat B."/>
            <person name="Grigoriev I.V."/>
            <person name="Crouch J.A."/>
            <person name="De Vries R.P."/>
            <person name="Sukno S.A."/>
            <person name="Thon M.R."/>
        </authorList>
    </citation>
    <scope>NUCLEOTIDE SEQUENCE</scope>
    <source>
        <strain evidence="2">CBS 193.32</strain>
    </source>
</reference>
<dbReference type="RefSeq" id="XP_060432170.1">
    <property type="nucleotide sequence ID" value="XM_060567615.1"/>
</dbReference>
<organism evidence="2 3">
    <name type="scientific">Colletotrichum godetiae</name>
    <dbReference type="NCBI Taxonomy" id="1209918"/>
    <lineage>
        <taxon>Eukaryota</taxon>
        <taxon>Fungi</taxon>
        <taxon>Dikarya</taxon>
        <taxon>Ascomycota</taxon>
        <taxon>Pezizomycotina</taxon>
        <taxon>Sordariomycetes</taxon>
        <taxon>Hypocreomycetidae</taxon>
        <taxon>Glomerellales</taxon>
        <taxon>Glomerellaceae</taxon>
        <taxon>Colletotrichum</taxon>
        <taxon>Colletotrichum acutatum species complex</taxon>
    </lineage>
</organism>
<comment type="caution">
    <text evidence="2">The sequence shown here is derived from an EMBL/GenBank/DDBJ whole genome shotgun (WGS) entry which is preliminary data.</text>
</comment>
<sequence>MDAHRLVVVVFVVVGSWSVSGSPDGACAALPLPFPTLHCRRTTCVNRTSLDAAVEYSWGMDEADQKTTTLAFSTYNNEYGYNRRMSLFQTAIKCLIRVNWNKTTPIGALDQVPRESFRPAVADCSFFFSLRVITVALSPHASVIKPRRITCRSSNVAC</sequence>
<dbReference type="GeneID" id="85452141"/>
<dbReference type="EMBL" id="JAHMHR010000011">
    <property type="protein sequence ID" value="KAK1688475.1"/>
    <property type="molecule type" value="Genomic_DNA"/>
</dbReference>
<feature type="chain" id="PRO_5042488484" description="Secreted protein" evidence="1">
    <location>
        <begin position="22"/>
        <end position="158"/>
    </location>
</feature>
<keyword evidence="3" id="KW-1185">Reference proteome</keyword>
<dbReference type="Proteomes" id="UP001224890">
    <property type="component" value="Unassembled WGS sequence"/>
</dbReference>
<gene>
    <name evidence="2" type="ORF">BDP55DRAFT_45190</name>
</gene>
<evidence type="ECO:0000256" key="1">
    <source>
        <dbReference type="SAM" id="SignalP"/>
    </source>
</evidence>